<keyword evidence="8" id="KW-1185">Reference proteome</keyword>
<dbReference type="Gene3D" id="2.40.50.140">
    <property type="entry name" value="Nucleic acid-binding proteins"/>
    <property type="match status" value="1"/>
</dbReference>
<keyword evidence="2 5" id="KW-0812">Transmembrane</keyword>
<feature type="transmembrane region" description="Helical" evidence="5">
    <location>
        <begin position="52"/>
        <end position="72"/>
    </location>
</feature>
<evidence type="ECO:0000256" key="1">
    <source>
        <dbReference type="ARBA" id="ARBA00004141"/>
    </source>
</evidence>
<evidence type="ECO:0000256" key="5">
    <source>
        <dbReference type="SAM" id="Phobius"/>
    </source>
</evidence>
<sequence length="147" mass="15876">MDWLNPWHWWILGGILMVLEIMLPGVFLLWLGLGAMATGLLSWLVPALSGQVQVLIFAVLSVVLVGTLRGVYLKQLNPKTSENLNDRTDALIGKICTVTVPIQMGQGKIKVGDSVWKASGPDAPVGSKVRIVAAHNSTLEVVPVEQV</sequence>
<comment type="subcellular location">
    <subcellularLocation>
        <location evidence="1">Membrane</location>
        <topology evidence="1">Multi-pass membrane protein</topology>
    </subcellularLocation>
</comment>
<evidence type="ECO:0000256" key="2">
    <source>
        <dbReference type="ARBA" id="ARBA00022692"/>
    </source>
</evidence>
<dbReference type="Proteomes" id="UP000632222">
    <property type="component" value="Unassembled WGS sequence"/>
</dbReference>
<name>A0ABQ2DEP3_9DEIO</name>
<protein>
    <submittedName>
        <fullName evidence="7">Membrane protein</fullName>
    </submittedName>
</protein>
<keyword evidence="3 5" id="KW-1133">Transmembrane helix</keyword>
<dbReference type="RefSeq" id="WP_189007093.1">
    <property type="nucleotide sequence ID" value="NZ_BMOD01000026.1"/>
</dbReference>
<dbReference type="Pfam" id="PF01957">
    <property type="entry name" value="NfeD"/>
    <property type="match status" value="1"/>
</dbReference>
<reference evidence="8" key="1">
    <citation type="journal article" date="2019" name="Int. J. Syst. Evol. Microbiol.">
        <title>The Global Catalogue of Microorganisms (GCM) 10K type strain sequencing project: providing services to taxonomists for standard genome sequencing and annotation.</title>
        <authorList>
            <consortium name="The Broad Institute Genomics Platform"/>
            <consortium name="The Broad Institute Genome Sequencing Center for Infectious Disease"/>
            <person name="Wu L."/>
            <person name="Ma J."/>
        </authorList>
    </citation>
    <scope>NUCLEOTIDE SEQUENCE [LARGE SCALE GENOMIC DNA]</scope>
    <source>
        <strain evidence="8">JCM 14370</strain>
    </source>
</reference>
<feature type="transmembrane region" description="Helical" evidence="5">
    <location>
        <begin position="7"/>
        <end position="32"/>
    </location>
</feature>
<evidence type="ECO:0000256" key="3">
    <source>
        <dbReference type="ARBA" id="ARBA00022989"/>
    </source>
</evidence>
<accession>A0ABQ2DEP3</accession>
<evidence type="ECO:0000259" key="6">
    <source>
        <dbReference type="Pfam" id="PF01957"/>
    </source>
</evidence>
<gene>
    <name evidence="7" type="ORF">GCM10008938_44060</name>
</gene>
<dbReference type="PANTHER" id="PTHR33507">
    <property type="entry name" value="INNER MEMBRANE PROTEIN YBBJ"/>
    <property type="match status" value="1"/>
</dbReference>
<organism evidence="7 8">
    <name type="scientific">Deinococcus roseus</name>
    <dbReference type="NCBI Taxonomy" id="392414"/>
    <lineage>
        <taxon>Bacteria</taxon>
        <taxon>Thermotogati</taxon>
        <taxon>Deinococcota</taxon>
        <taxon>Deinococci</taxon>
        <taxon>Deinococcales</taxon>
        <taxon>Deinococcaceae</taxon>
        <taxon>Deinococcus</taxon>
    </lineage>
</organism>
<proteinExistence type="predicted"/>
<keyword evidence="4 5" id="KW-0472">Membrane</keyword>
<evidence type="ECO:0000313" key="7">
    <source>
        <dbReference type="EMBL" id="GGJ53251.1"/>
    </source>
</evidence>
<evidence type="ECO:0000256" key="4">
    <source>
        <dbReference type="ARBA" id="ARBA00023136"/>
    </source>
</evidence>
<dbReference type="InterPro" id="IPR002810">
    <property type="entry name" value="NfeD-like_C"/>
</dbReference>
<dbReference type="InterPro" id="IPR012340">
    <property type="entry name" value="NA-bd_OB-fold"/>
</dbReference>
<feature type="domain" description="NfeD-like C-terminal" evidence="6">
    <location>
        <begin position="89"/>
        <end position="143"/>
    </location>
</feature>
<dbReference type="InterPro" id="IPR052165">
    <property type="entry name" value="Membrane_assoc_protease"/>
</dbReference>
<evidence type="ECO:0000313" key="8">
    <source>
        <dbReference type="Proteomes" id="UP000632222"/>
    </source>
</evidence>
<dbReference type="PANTHER" id="PTHR33507:SF3">
    <property type="entry name" value="INNER MEMBRANE PROTEIN YBBJ"/>
    <property type="match status" value="1"/>
</dbReference>
<dbReference type="EMBL" id="BMOD01000026">
    <property type="protein sequence ID" value="GGJ53251.1"/>
    <property type="molecule type" value="Genomic_DNA"/>
</dbReference>
<comment type="caution">
    <text evidence="7">The sequence shown here is derived from an EMBL/GenBank/DDBJ whole genome shotgun (WGS) entry which is preliminary data.</text>
</comment>